<proteinExistence type="predicted"/>
<dbReference type="InterPro" id="IPR011604">
    <property type="entry name" value="PDDEXK-like_dom_sf"/>
</dbReference>
<gene>
    <name evidence="2" type="ORF">UFOVP143_22</name>
</gene>
<dbReference type="EMBL" id="LR798191">
    <property type="protein sequence ID" value="CAB5079549.1"/>
    <property type="molecule type" value="Genomic_DNA"/>
</dbReference>
<reference evidence="2" key="1">
    <citation type="submission" date="2020-05" db="EMBL/GenBank/DDBJ databases">
        <authorList>
            <person name="Chiriac C."/>
            <person name="Salcher M."/>
            <person name="Ghai R."/>
            <person name="Kavagutti S V."/>
        </authorList>
    </citation>
    <scope>NUCLEOTIDE SEQUENCE</scope>
</reference>
<name>A0A6J7VJK1_9CAUD</name>
<organism evidence="2">
    <name type="scientific">uncultured Caudovirales phage</name>
    <dbReference type="NCBI Taxonomy" id="2100421"/>
    <lineage>
        <taxon>Viruses</taxon>
        <taxon>Duplodnaviria</taxon>
        <taxon>Heunggongvirae</taxon>
        <taxon>Uroviricota</taxon>
        <taxon>Caudoviricetes</taxon>
        <taxon>Peduoviridae</taxon>
        <taxon>Maltschvirus</taxon>
        <taxon>Maltschvirus maltsch</taxon>
    </lineage>
</organism>
<dbReference type="Pfam" id="PF10926">
    <property type="entry name" value="DUF2800"/>
    <property type="match status" value="1"/>
</dbReference>
<evidence type="ECO:0000256" key="1">
    <source>
        <dbReference type="SAM" id="MobiDB-lite"/>
    </source>
</evidence>
<dbReference type="InterPro" id="IPR021229">
    <property type="entry name" value="DUF2800"/>
</dbReference>
<feature type="region of interest" description="Disordered" evidence="1">
    <location>
        <begin position="354"/>
        <end position="380"/>
    </location>
</feature>
<sequence>MSAHARLFSASAAPRWMACPASARACEDLEDVSSDAAEAGTLAHEIATAILEAGADAVETDELDDDIFEATVEYTERVKTAALGKSLLVEQQVDYSEVIGEPESFGTADAIIIGDGTLEIRDLKTGRHKAYALPQLGLYALGALHQFEALGPFHTVRLVIDQGIIGHFDDVILTMADLEAFAADVRQAVAACMAPVPIYVPGEKQCRFCRAKGNCTALATYVEETIGQSFENLDAEELKAEPDNVGLNRLSHAMSAVELVEIWCKGIRARTERELLAGNAIDGWKLVQGRKGARKWTSDDEAEAQLRKMKLKVEQIYSLKVISPTTAEKLAKAGTIGPRQWPALKTLITQSEGGLSVAPASDPRPAATPVVPAEAFDNLA</sequence>
<protein>
    <recommendedName>
        <fullName evidence="3">DUF2800 domain-containing protein</fullName>
    </recommendedName>
</protein>
<evidence type="ECO:0000313" key="2">
    <source>
        <dbReference type="EMBL" id="CAB5079549.1"/>
    </source>
</evidence>
<evidence type="ECO:0008006" key="3">
    <source>
        <dbReference type="Google" id="ProtNLM"/>
    </source>
</evidence>
<accession>A0A6J7VJK1</accession>
<dbReference type="Gene3D" id="3.90.320.10">
    <property type="match status" value="1"/>
</dbReference>